<dbReference type="HOGENOM" id="CLU_196403_0_0_1"/>
<keyword evidence="2" id="KW-1185">Reference proteome</keyword>
<evidence type="ECO:0000313" key="1">
    <source>
        <dbReference type="EMBL" id="EDR05367.1"/>
    </source>
</evidence>
<organism evidence="2">
    <name type="scientific">Laccaria bicolor (strain S238N-H82 / ATCC MYA-4686)</name>
    <name type="common">Bicoloured deceiver</name>
    <name type="synonym">Laccaria laccata var. bicolor</name>
    <dbReference type="NCBI Taxonomy" id="486041"/>
    <lineage>
        <taxon>Eukaryota</taxon>
        <taxon>Fungi</taxon>
        <taxon>Dikarya</taxon>
        <taxon>Basidiomycota</taxon>
        <taxon>Agaricomycotina</taxon>
        <taxon>Agaricomycetes</taxon>
        <taxon>Agaricomycetidae</taxon>
        <taxon>Agaricales</taxon>
        <taxon>Agaricineae</taxon>
        <taxon>Hydnangiaceae</taxon>
        <taxon>Laccaria</taxon>
    </lineage>
</organism>
<protein>
    <submittedName>
        <fullName evidence="1">Predicted protein</fullName>
    </submittedName>
</protein>
<dbReference type="Proteomes" id="UP000001194">
    <property type="component" value="Unassembled WGS sequence"/>
</dbReference>
<sequence length="61" mass="6866">MAPPFIDTNWMVGRHSLFSTCLTLTVLHQPCPHLPPCLSTNFGSCFQMATHLKRNLHLSCI</sequence>
<proteinExistence type="predicted"/>
<dbReference type="InParanoid" id="B0DJA1"/>
<dbReference type="AlphaFoldDB" id="B0DJA1"/>
<gene>
    <name evidence="1" type="ORF">LACBIDRAFT_303290</name>
</gene>
<dbReference type="RefSeq" id="XP_001883925.1">
    <property type="nucleotide sequence ID" value="XM_001883890.1"/>
</dbReference>
<reference evidence="1 2" key="1">
    <citation type="journal article" date="2008" name="Nature">
        <title>The genome of Laccaria bicolor provides insights into mycorrhizal symbiosis.</title>
        <authorList>
            <person name="Martin F."/>
            <person name="Aerts A."/>
            <person name="Ahren D."/>
            <person name="Brun A."/>
            <person name="Danchin E.G.J."/>
            <person name="Duchaussoy F."/>
            <person name="Gibon J."/>
            <person name="Kohler A."/>
            <person name="Lindquist E."/>
            <person name="Pereda V."/>
            <person name="Salamov A."/>
            <person name="Shapiro H.J."/>
            <person name="Wuyts J."/>
            <person name="Blaudez D."/>
            <person name="Buee M."/>
            <person name="Brokstein P."/>
            <person name="Canbaeck B."/>
            <person name="Cohen D."/>
            <person name="Courty P.E."/>
            <person name="Coutinho P.M."/>
            <person name="Delaruelle C."/>
            <person name="Detter J.C."/>
            <person name="Deveau A."/>
            <person name="DiFazio S."/>
            <person name="Duplessis S."/>
            <person name="Fraissinet-Tachet L."/>
            <person name="Lucic E."/>
            <person name="Frey-Klett P."/>
            <person name="Fourrey C."/>
            <person name="Feussner I."/>
            <person name="Gay G."/>
            <person name="Grimwood J."/>
            <person name="Hoegger P.J."/>
            <person name="Jain P."/>
            <person name="Kilaru S."/>
            <person name="Labbe J."/>
            <person name="Lin Y.C."/>
            <person name="Legue V."/>
            <person name="Le Tacon F."/>
            <person name="Marmeisse R."/>
            <person name="Melayah D."/>
            <person name="Montanini B."/>
            <person name="Muratet M."/>
            <person name="Nehls U."/>
            <person name="Niculita-Hirzel H."/>
            <person name="Oudot-Le Secq M.P."/>
            <person name="Peter M."/>
            <person name="Quesneville H."/>
            <person name="Rajashekar B."/>
            <person name="Reich M."/>
            <person name="Rouhier N."/>
            <person name="Schmutz J."/>
            <person name="Yin T."/>
            <person name="Chalot M."/>
            <person name="Henrissat B."/>
            <person name="Kuees U."/>
            <person name="Lucas S."/>
            <person name="Van de Peer Y."/>
            <person name="Podila G.K."/>
            <person name="Polle A."/>
            <person name="Pukkila P.J."/>
            <person name="Richardson P.M."/>
            <person name="Rouze P."/>
            <person name="Sanders I.R."/>
            <person name="Stajich J.E."/>
            <person name="Tunlid A."/>
            <person name="Tuskan G."/>
            <person name="Grigoriev I.V."/>
        </authorList>
    </citation>
    <scope>NUCLEOTIDE SEQUENCE [LARGE SCALE GENOMIC DNA]</scope>
    <source>
        <strain evidence="2">S238N-H82 / ATCC MYA-4686</strain>
    </source>
</reference>
<accession>B0DJA1</accession>
<name>B0DJA1_LACBS</name>
<dbReference type="EMBL" id="DS547113">
    <property type="protein sequence ID" value="EDR05367.1"/>
    <property type="molecule type" value="Genomic_DNA"/>
</dbReference>
<dbReference type="KEGG" id="lbc:LACBIDRAFT_303290"/>
<dbReference type="GeneID" id="6079488"/>
<evidence type="ECO:0000313" key="2">
    <source>
        <dbReference type="Proteomes" id="UP000001194"/>
    </source>
</evidence>